<dbReference type="InterPro" id="IPR019734">
    <property type="entry name" value="TPR_rpt"/>
</dbReference>
<dbReference type="Pfam" id="PF13181">
    <property type="entry name" value="TPR_8"/>
    <property type="match status" value="1"/>
</dbReference>
<feature type="transmembrane region" description="Helical" evidence="2">
    <location>
        <begin position="362"/>
        <end position="385"/>
    </location>
</feature>
<dbReference type="SUPFAM" id="SSF48452">
    <property type="entry name" value="TPR-like"/>
    <property type="match status" value="1"/>
</dbReference>
<reference evidence="3 4" key="1">
    <citation type="journal article" date="2019" name="Nat. Med.">
        <title>A library of human gut bacterial isolates paired with longitudinal multiomics data enables mechanistic microbiome research.</title>
        <authorList>
            <person name="Poyet M."/>
            <person name="Groussin M."/>
            <person name="Gibbons S.M."/>
            <person name="Avila-Pacheco J."/>
            <person name="Jiang X."/>
            <person name="Kearney S.M."/>
            <person name="Perrotta A.R."/>
            <person name="Berdy B."/>
            <person name="Zhao S."/>
            <person name="Lieberman T.D."/>
            <person name="Swanson P.K."/>
            <person name="Smith M."/>
            <person name="Roesemann S."/>
            <person name="Alexander J.E."/>
            <person name="Rich S.A."/>
            <person name="Livny J."/>
            <person name="Vlamakis H."/>
            <person name="Clish C."/>
            <person name="Bullock K."/>
            <person name="Deik A."/>
            <person name="Scott J."/>
            <person name="Pierce K.A."/>
            <person name="Xavier R.J."/>
            <person name="Alm E.J."/>
        </authorList>
    </citation>
    <scope>NUCLEOTIDE SEQUENCE [LARGE SCALE GENOMIC DNA]</scope>
    <source>
        <strain evidence="3 4">BIOML-A9</strain>
    </source>
</reference>
<keyword evidence="2" id="KW-1133">Transmembrane helix</keyword>
<dbReference type="SMART" id="SM00028">
    <property type="entry name" value="TPR"/>
    <property type="match status" value="3"/>
</dbReference>
<evidence type="ECO:0000313" key="3">
    <source>
        <dbReference type="EMBL" id="MRY94031.1"/>
    </source>
</evidence>
<keyword evidence="2" id="KW-0812">Transmembrane</keyword>
<evidence type="ECO:0000256" key="1">
    <source>
        <dbReference type="SAM" id="Coils"/>
    </source>
</evidence>
<dbReference type="Gene3D" id="1.25.40.10">
    <property type="entry name" value="Tetratricopeptide repeat domain"/>
    <property type="match status" value="2"/>
</dbReference>
<gene>
    <name evidence="3" type="ORF">GKD67_12510</name>
</gene>
<dbReference type="PROSITE" id="PS51257">
    <property type="entry name" value="PROKAR_LIPOPROTEIN"/>
    <property type="match status" value="1"/>
</dbReference>
<dbReference type="RefSeq" id="WP_009275213.1">
    <property type="nucleotide sequence ID" value="NZ_CAXTLT010000002.1"/>
</dbReference>
<evidence type="ECO:0000256" key="2">
    <source>
        <dbReference type="SAM" id="Phobius"/>
    </source>
</evidence>
<comment type="caution">
    <text evidence="3">The sequence shown here is derived from an EMBL/GenBank/DDBJ whole genome shotgun (WGS) entry which is preliminary data.</text>
</comment>
<keyword evidence="2" id="KW-0472">Membrane</keyword>
<feature type="coiled-coil region" evidence="1">
    <location>
        <begin position="441"/>
        <end position="471"/>
    </location>
</feature>
<dbReference type="InterPro" id="IPR011990">
    <property type="entry name" value="TPR-like_helical_dom_sf"/>
</dbReference>
<dbReference type="Pfam" id="PF13424">
    <property type="entry name" value="TPR_12"/>
    <property type="match status" value="1"/>
</dbReference>
<keyword evidence="1" id="KW-0175">Coiled coil</keyword>
<feature type="coiled-coil region" evidence="1">
    <location>
        <begin position="382"/>
        <end position="416"/>
    </location>
</feature>
<name>A0A7K0GX07_PARDI</name>
<dbReference type="AlphaFoldDB" id="A0A7K0GX07"/>
<proteinExistence type="predicted"/>
<dbReference type="EMBL" id="WKMY01000008">
    <property type="protein sequence ID" value="MRY94031.1"/>
    <property type="molecule type" value="Genomic_DNA"/>
</dbReference>
<sequence>MKKNIVFLLILIPIIWISCDGMGHQTIDFRKVENLMPQHPDSALMLLEQIENKENLSRKDKAHYYLLLTEAQDKTFVKHETDSLITIATDYYEETDDLERKAKAWFYKGRINQDLNQPLKAQEYYLKALREEEQIKDYALLGRINNNIGMLYTYQTVYDKALPFQKKAVEDFRMLKDSMGQVFALRDLGRTFLMLGYQDSAIICNQKAIALMGKNILPSVYTELAGLYIEEQRLEEAHGLLQTSLQNIVKPQAKYPVYLVLGELYKKNCQIDSARFYLQACADSAPLPKTRAGGLFQLKEIAFAQKQWELAASLSHRYESIRDSIEKEMQAESIRNVQAFYSYNDIERDLWEARLYASQQKFFYTLSIIGCHVLLVGSIFTFIRYRQERKNALRRLKDNEKQILKKEQEIKDLSSVKNSLLHDIQEHKIKEQQQEKLSHIKESLERDISILKTENSNLRNQEETRKEKLAQLQVGRLYDKFRSPISWTPTNDDWNKLFVTVEACFPNFAIGLQESVPLNESEKKICYLIKIGVKPGAIAILLNLGNASIYRKRLYEKLTGKKGNAKDLDCYISNL</sequence>
<evidence type="ECO:0000313" key="4">
    <source>
        <dbReference type="Proteomes" id="UP000461276"/>
    </source>
</evidence>
<dbReference type="Proteomes" id="UP000461276">
    <property type="component" value="Unassembled WGS sequence"/>
</dbReference>
<accession>A0A7K0GX07</accession>
<protein>
    <submittedName>
        <fullName evidence="3">Tetratricopeptide repeat protein</fullName>
    </submittedName>
</protein>
<organism evidence="3 4">
    <name type="scientific">Parabacteroides distasonis</name>
    <dbReference type="NCBI Taxonomy" id="823"/>
    <lineage>
        <taxon>Bacteria</taxon>
        <taxon>Pseudomonadati</taxon>
        <taxon>Bacteroidota</taxon>
        <taxon>Bacteroidia</taxon>
        <taxon>Bacteroidales</taxon>
        <taxon>Tannerellaceae</taxon>
        <taxon>Parabacteroides</taxon>
    </lineage>
</organism>